<name>A0A8H7ASE0_9EURO</name>
<gene>
    <name evidence="2" type="ORF">GJ744_000108</name>
</gene>
<organism evidence="2 3">
    <name type="scientific">Endocarpon pusillum</name>
    <dbReference type="NCBI Taxonomy" id="364733"/>
    <lineage>
        <taxon>Eukaryota</taxon>
        <taxon>Fungi</taxon>
        <taxon>Dikarya</taxon>
        <taxon>Ascomycota</taxon>
        <taxon>Pezizomycotina</taxon>
        <taxon>Eurotiomycetes</taxon>
        <taxon>Chaetothyriomycetidae</taxon>
        <taxon>Verrucariales</taxon>
        <taxon>Verrucariaceae</taxon>
        <taxon>Endocarpon</taxon>
    </lineage>
</organism>
<dbReference type="PANTHER" id="PTHR28037:SF1">
    <property type="entry name" value="ALCOHOL O-ACETYLTRANSFERASE 1-RELATED"/>
    <property type="match status" value="1"/>
</dbReference>
<comment type="caution">
    <text evidence="2">The sequence shown here is derived from an EMBL/GenBank/DDBJ whole genome shotgun (WGS) entry which is preliminary data.</text>
</comment>
<feature type="region of interest" description="Disordered" evidence="1">
    <location>
        <begin position="622"/>
        <end position="669"/>
    </location>
</feature>
<feature type="region of interest" description="Disordered" evidence="1">
    <location>
        <begin position="526"/>
        <end position="557"/>
    </location>
</feature>
<feature type="compositionally biased region" description="Basic and acidic residues" evidence="1">
    <location>
        <begin position="543"/>
        <end position="552"/>
    </location>
</feature>
<reference evidence="2" key="1">
    <citation type="submission" date="2020-02" db="EMBL/GenBank/DDBJ databases">
        <authorList>
            <person name="Palmer J.M."/>
        </authorList>
    </citation>
    <scope>NUCLEOTIDE SEQUENCE</scope>
    <source>
        <strain evidence="2">EPUS1.4</strain>
        <tissue evidence="2">Thallus</tissue>
    </source>
</reference>
<dbReference type="InterPro" id="IPR023213">
    <property type="entry name" value="CAT-like_dom_sf"/>
</dbReference>
<proteinExistence type="predicted"/>
<feature type="region of interest" description="Disordered" evidence="1">
    <location>
        <begin position="349"/>
        <end position="385"/>
    </location>
</feature>
<feature type="compositionally biased region" description="Basic and acidic residues" evidence="1">
    <location>
        <begin position="643"/>
        <end position="662"/>
    </location>
</feature>
<dbReference type="EMBL" id="JAACFV010000001">
    <property type="protein sequence ID" value="KAF7514338.1"/>
    <property type="molecule type" value="Genomic_DNA"/>
</dbReference>
<dbReference type="PANTHER" id="PTHR28037">
    <property type="entry name" value="ALCOHOL O-ACETYLTRANSFERASE 1-RELATED"/>
    <property type="match status" value="1"/>
</dbReference>
<evidence type="ECO:0000313" key="3">
    <source>
        <dbReference type="Proteomes" id="UP000606974"/>
    </source>
</evidence>
<feature type="compositionally biased region" description="Gly residues" evidence="1">
    <location>
        <begin position="488"/>
        <end position="507"/>
    </location>
</feature>
<protein>
    <submittedName>
        <fullName evidence="2">Uncharacterized protein</fullName>
    </submittedName>
</protein>
<feature type="region of interest" description="Disordered" evidence="1">
    <location>
        <begin position="477"/>
        <end position="508"/>
    </location>
</feature>
<evidence type="ECO:0000313" key="2">
    <source>
        <dbReference type="EMBL" id="KAF7514338.1"/>
    </source>
</evidence>
<dbReference type="AlphaFoldDB" id="A0A8H7ASE0"/>
<accession>A0A8H7ASE0</accession>
<sequence length="669" mass="73939">MHWLDRYGTKYHRWQQLDNSSAETWYRPVGLVEGLFDRDGMAGEGTTDVNTLLGAQLSTDMAPEVLRRKILLAWTVLRFQHVLLSARALHREDFLPGGAGSPKDRFFVVERPRGVDGMVKEASRTMDFVQDAYHEVDVEDFYTHVMNTARVFDNSRNLARLFILPLKSVSDGRFLFQAISVIAHEIADALTIYRWHAHFLSLLNTPISVLEKQAAQLCFASSSDLRSRLPPAQEDLYPPITGNRARQRWFWAISRILRHVRRPPPPAFPNPLCRKTPLKSAERLPRHYPALLDYNKTPPLNTYSVSASLSPRAASRIQSLCRSANVSIGSGAFALVALVMMKLYEQQQQQQQQQQATSTQPNAQSPPPPFVASFPLNPRPFLTQPTSDQESSLVLAFAFSDGLTLPFLPSTLPLERRFRLLARQADRQLRIYQKRKRSADTHLGAQSVGEGELSSQSAAQMLPQLHLYSTERAMAETVPGNYPPNMGRRGGGGGGGSPPSPGGGGGEVVVVVGMRATCAVSSIGDRTELIGPPLPPPAAHASAEGRRRGGGDERDDEEGYAFFSFTDINCTVRAREGEFLVGSAGDTGTGWLGFSVSFDGCAIERPRVEAEWRPLMETLFEVEPGGNEDAEEVEGSNRQESSGTERKGPRGGRRVEKMREGKSSVMAKL</sequence>
<dbReference type="InterPro" id="IPR052058">
    <property type="entry name" value="Alcohol_O-acetyltransferase"/>
</dbReference>
<dbReference type="OrthoDB" id="3355480at2759"/>
<evidence type="ECO:0000256" key="1">
    <source>
        <dbReference type="SAM" id="MobiDB-lite"/>
    </source>
</evidence>
<dbReference type="Gene3D" id="3.30.559.10">
    <property type="entry name" value="Chloramphenicol acetyltransferase-like domain"/>
    <property type="match status" value="1"/>
</dbReference>
<dbReference type="Proteomes" id="UP000606974">
    <property type="component" value="Unassembled WGS sequence"/>
</dbReference>
<keyword evidence="3" id="KW-1185">Reference proteome</keyword>